<keyword evidence="1" id="KW-0732">Signal</keyword>
<proteinExistence type="predicted"/>
<feature type="chain" id="PRO_5011778509" evidence="1">
    <location>
        <begin position="23"/>
        <end position="544"/>
    </location>
</feature>
<organism evidence="3 4">
    <name type="scientific">Flexibacter flexilis DSM 6793</name>
    <dbReference type="NCBI Taxonomy" id="927664"/>
    <lineage>
        <taxon>Bacteria</taxon>
        <taxon>Pseudomonadati</taxon>
        <taxon>Bacteroidota</taxon>
        <taxon>Cytophagia</taxon>
        <taxon>Cytophagales</taxon>
        <taxon>Flexibacteraceae</taxon>
        <taxon>Flexibacter</taxon>
    </lineage>
</organism>
<evidence type="ECO:0000313" key="3">
    <source>
        <dbReference type="EMBL" id="SFC68388.1"/>
    </source>
</evidence>
<name>A0A1I1LBL2_9BACT</name>
<keyword evidence="4" id="KW-1185">Reference proteome</keyword>
<evidence type="ECO:0000256" key="1">
    <source>
        <dbReference type="SAM" id="SignalP"/>
    </source>
</evidence>
<feature type="domain" description="Secretion system C-terminal sorting" evidence="2">
    <location>
        <begin position="473"/>
        <end position="542"/>
    </location>
</feature>
<dbReference type="NCBIfam" id="TIGR04183">
    <property type="entry name" value="Por_Secre_tail"/>
    <property type="match status" value="1"/>
</dbReference>
<dbReference type="AlphaFoldDB" id="A0A1I1LBL2"/>
<feature type="signal peptide" evidence="1">
    <location>
        <begin position="1"/>
        <end position="22"/>
    </location>
</feature>
<gene>
    <name evidence="3" type="ORF">SAMN05421780_10876</name>
</gene>
<dbReference type="InterPro" id="IPR026444">
    <property type="entry name" value="Secre_tail"/>
</dbReference>
<dbReference type="Proteomes" id="UP000199514">
    <property type="component" value="Unassembled WGS sequence"/>
</dbReference>
<accession>A0A1I1LBL2</accession>
<dbReference type="Pfam" id="PF18962">
    <property type="entry name" value="Por_Secre_tail"/>
    <property type="match status" value="1"/>
</dbReference>
<dbReference type="STRING" id="927664.SAMN05421780_10876"/>
<evidence type="ECO:0000313" key="4">
    <source>
        <dbReference type="Proteomes" id="UP000199514"/>
    </source>
</evidence>
<sequence>MKIFRLWLLVAALVSVQQTVWGQQFALEHTYSKPITRIKLINGEEKYCQYDYPLTSKEVNIYNANHTLRKTITLSPPEGYSPLTIQSITQTTINSDTLLEIMYHCLDSAYIGTSSILKYRLIIANENGDSLFETAGINSKIDTTDGLAAKLFVYSSSVLAPTATVYDLPSLNYEAQYNNYYIKRKKLNLFGEKYFTNDYSTAIPTALIYNADHSLWKTITLVPPNNSYTINPWTFTISDNEFNADSLIEIACAYTNTTTNINGAKIANELGATLWSYDYGQIPITIKDGATQKIMTLGYNASTGEYTNSHFYNLSDFMFDHLIQGIVKPIYSPNVGLKYSVFNSTAKKITFYNPSDYSIWKNVNLPVPAGQYLNYGTGFEPKVNIGVLNSSNNAEILYSYYNNNTYIHTIRIINDNGVELFKTDSTYFASISNENSLTTKILTSGNAKYQVFGIDTTLTTTKSSISLSDKIDLYPSPAQTYLTLSNPENIALQSLKVMSATGATIQALVPTSTKINVSHLPTGTYFLVGQTTKGQVIRKTFIKE</sequence>
<dbReference type="RefSeq" id="WP_091513869.1">
    <property type="nucleotide sequence ID" value="NZ_FOLE01000008.1"/>
</dbReference>
<dbReference type="EMBL" id="FOLE01000008">
    <property type="protein sequence ID" value="SFC68388.1"/>
    <property type="molecule type" value="Genomic_DNA"/>
</dbReference>
<protein>
    <submittedName>
        <fullName evidence="3">Por secretion system C-terminal sorting domain-containing protein</fullName>
    </submittedName>
</protein>
<evidence type="ECO:0000259" key="2">
    <source>
        <dbReference type="Pfam" id="PF18962"/>
    </source>
</evidence>
<reference evidence="3 4" key="1">
    <citation type="submission" date="2016-10" db="EMBL/GenBank/DDBJ databases">
        <authorList>
            <person name="de Groot N.N."/>
        </authorList>
    </citation>
    <scope>NUCLEOTIDE SEQUENCE [LARGE SCALE GENOMIC DNA]</scope>
    <source>
        <strain evidence="3 4">DSM 6793</strain>
    </source>
</reference>
<dbReference type="OrthoDB" id="1341349at2"/>